<gene>
    <name evidence="1" type="ORF">GM173_10210</name>
</gene>
<evidence type="ECO:0008006" key="3">
    <source>
        <dbReference type="Google" id="ProtNLM"/>
    </source>
</evidence>
<evidence type="ECO:0000313" key="2">
    <source>
        <dbReference type="Proteomes" id="UP001195660"/>
    </source>
</evidence>
<reference evidence="1 2" key="1">
    <citation type="submission" date="2019-11" db="EMBL/GenBank/DDBJ databases">
        <title>Novel Deefgea species.</title>
        <authorList>
            <person name="Han J.-H."/>
        </authorList>
    </citation>
    <scope>NUCLEOTIDE SEQUENCE [LARGE SCALE GENOMIC DNA]</scope>
    <source>
        <strain evidence="1 2">LMG 24817</strain>
    </source>
</reference>
<dbReference type="Proteomes" id="UP001195660">
    <property type="component" value="Unassembled WGS sequence"/>
</dbReference>
<accession>A0ABS2CCS1</accession>
<evidence type="ECO:0000313" key="1">
    <source>
        <dbReference type="EMBL" id="MBM5571949.1"/>
    </source>
</evidence>
<dbReference type="RefSeq" id="WP_203571283.1">
    <property type="nucleotide sequence ID" value="NZ_WOFE01000004.1"/>
</dbReference>
<dbReference type="EMBL" id="WOFE01000004">
    <property type="protein sequence ID" value="MBM5571949.1"/>
    <property type="molecule type" value="Genomic_DNA"/>
</dbReference>
<proteinExistence type="predicted"/>
<sequence length="85" mass="8979">MQILIGNLPATVTLDDVNALLITQIGAPEPLEVSLNQGMGINTIALVQYAADAPKALGEALVGKLRGLNYKGHDLNATVTHNFKE</sequence>
<keyword evidence="2" id="KW-1185">Reference proteome</keyword>
<name>A0ABS2CCS1_9NEIS</name>
<comment type="caution">
    <text evidence="1">The sequence shown here is derived from an EMBL/GenBank/DDBJ whole genome shotgun (WGS) entry which is preliminary data.</text>
</comment>
<organism evidence="1 2">
    <name type="scientific">Deefgea chitinilytica</name>
    <dbReference type="NCBI Taxonomy" id="570276"/>
    <lineage>
        <taxon>Bacteria</taxon>
        <taxon>Pseudomonadati</taxon>
        <taxon>Pseudomonadota</taxon>
        <taxon>Betaproteobacteria</taxon>
        <taxon>Neisseriales</taxon>
        <taxon>Chitinibacteraceae</taxon>
        <taxon>Deefgea</taxon>
    </lineage>
</organism>
<protein>
    <recommendedName>
        <fullName evidence="3">RNA-binding protein</fullName>
    </recommendedName>
</protein>